<dbReference type="Proteomes" id="UP000250078">
    <property type="component" value="Unassembled WGS sequence"/>
</dbReference>
<organism evidence="1 2">
    <name type="scientific">Cenococcum geophilum 1.58</name>
    <dbReference type="NCBI Taxonomy" id="794803"/>
    <lineage>
        <taxon>Eukaryota</taxon>
        <taxon>Fungi</taxon>
        <taxon>Dikarya</taxon>
        <taxon>Ascomycota</taxon>
        <taxon>Pezizomycotina</taxon>
        <taxon>Dothideomycetes</taxon>
        <taxon>Pleosporomycetidae</taxon>
        <taxon>Gloniales</taxon>
        <taxon>Gloniaceae</taxon>
        <taxon>Cenococcum</taxon>
    </lineage>
</organism>
<name>A0ACC8ELK3_9PEZI</name>
<gene>
    <name evidence="1" type="ORF">K441DRAFT_743957</name>
</gene>
<evidence type="ECO:0000313" key="2">
    <source>
        <dbReference type="Proteomes" id="UP000250078"/>
    </source>
</evidence>
<accession>A0ACC8ELK3</accession>
<proteinExistence type="predicted"/>
<evidence type="ECO:0000313" key="1">
    <source>
        <dbReference type="EMBL" id="OCK87156.1"/>
    </source>
</evidence>
<reference evidence="1 2" key="1">
    <citation type="journal article" date="2016" name="Nat. Commun.">
        <title>Ectomycorrhizal ecology is imprinted in the genome of the dominant symbiotic fungus Cenococcum geophilum.</title>
        <authorList>
            <consortium name="DOE Joint Genome Institute"/>
            <person name="Peter M."/>
            <person name="Kohler A."/>
            <person name="Ohm R.A."/>
            <person name="Kuo A."/>
            <person name="Krutzmann J."/>
            <person name="Morin E."/>
            <person name="Arend M."/>
            <person name="Barry K.W."/>
            <person name="Binder M."/>
            <person name="Choi C."/>
            <person name="Clum A."/>
            <person name="Copeland A."/>
            <person name="Grisel N."/>
            <person name="Haridas S."/>
            <person name="Kipfer T."/>
            <person name="LaButti K."/>
            <person name="Lindquist E."/>
            <person name="Lipzen A."/>
            <person name="Maire R."/>
            <person name="Meier B."/>
            <person name="Mihaltcheva S."/>
            <person name="Molinier V."/>
            <person name="Murat C."/>
            <person name="Poggeler S."/>
            <person name="Quandt C.A."/>
            <person name="Sperisen C."/>
            <person name="Tritt A."/>
            <person name="Tisserant E."/>
            <person name="Crous P.W."/>
            <person name="Henrissat B."/>
            <person name="Nehls U."/>
            <person name="Egli S."/>
            <person name="Spatafora J.W."/>
            <person name="Grigoriev I.V."/>
            <person name="Martin F.M."/>
        </authorList>
    </citation>
    <scope>NUCLEOTIDE SEQUENCE [LARGE SCALE GENOMIC DNA]</scope>
    <source>
        <strain evidence="1 2">1.58</strain>
    </source>
</reference>
<keyword evidence="2" id="KW-1185">Reference proteome</keyword>
<sequence>MLSGSLIIWTALTLSQCSLIRMVYRQLAFLSLVYMLLVARWSFAALKVTRDAVMCRLFVIGSVSSPWRI</sequence>
<dbReference type="EMBL" id="KV748267">
    <property type="protein sequence ID" value="OCK87156.1"/>
    <property type="molecule type" value="Genomic_DNA"/>
</dbReference>
<protein>
    <submittedName>
        <fullName evidence="1">Uncharacterized protein</fullName>
    </submittedName>
</protein>